<name>A0A1M5UG02_9ACTN</name>
<feature type="transmembrane region" description="Helical" evidence="1">
    <location>
        <begin position="189"/>
        <end position="210"/>
    </location>
</feature>
<keyword evidence="1" id="KW-1133">Transmembrane helix</keyword>
<dbReference type="SUPFAM" id="SSF141868">
    <property type="entry name" value="EAL domain-like"/>
    <property type="match status" value="1"/>
</dbReference>
<dbReference type="SMART" id="SM00267">
    <property type="entry name" value="GGDEF"/>
    <property type="match status" value="1"/>
</dbReference>
<protein>
    <submittedName>
        <fullName evidence="4">Diguanylate cyclase (GGDEF) domain-containing protein</fullName>
    </submittedName>
</protein>
<dbReference type="Gene3D" id="3.20.20.450">
    <property type="entry name" value="EAL domain"/>
    <property type="match status" value="1"/>
</dbReference>
<keyword evidence="1" id="KW-0812">Transmembrane</keyword>
<accession>A0A1M5UG02</accession>
<feature type="domain" description="EAL" evidence="2">
    <location>
        <begin position="412"/>
        <end position="664"/>
    </location>
</feature>
<keyword evidence="5" id="KW-1185">Reference proteome</keyword>
<sequence length="699" mass="75909">MTTDLRLRGVSLASVAWYAAVALGWPLIAYSAWHVCSSAGLELVPSFLMVAALIAGLELLPLVQGRGHDPQGVVMSTSFTFAMLFIWGLWPTVLLIATGAVLADLRAGKVWWKTIFNPAQYALSFAAAYLVVVAAREHPTLAAPLHTFHPGDLAWMAGAWVVYFAVNLALVSAVLTYDTPFRTVAFGDFRHEAMMTFSVLALSPLIVILAQGPWPLIPVLAVPLLMIYFTAQIALDREHQAGHDALTGLPNRATLTYDLDQALASLRRGGPPFALMLIDLDDFKAVNDALGHQAGDELLIEFAARMRKGLRPSDVVARLGGDEFAVVLSDVDTYEACLAAQRMRDAVVADAIVLEGVSVDVRFSAGIATCPGHGADPTTLLRHADIAMYRAKQTRSGVELYSADQDANAATRLGITGELRQAIEAGELELHYQPKVGLHRELVGVEALIRWHHPIRGWVSPDEFIPLAERSGVMPLLTQHVVRLALRQMARWRAAGLETPVAINISPTDLVGTHLVEVVTEQLIECSVAPTSVYLEITERVLTDQLEESRQTLDRLRAMGIGISLDDFGTGYSSLMRLSDLPVDEIKIDRAFVARLEKDPRAVGILRTLIGLAHALGVPAIAEGVETESQHTLLEGLRCDAVQGWQIARPMPGNAVVGWARAQRVAALEHGRYPRPAAVPELPAPLRMVTVSDSLPRIS</sequence>
<gene>
    <name evidence="4" type="ORF">SAMN05443575_4207</name>
</gene>
<dbReference type="CDD" id="cd01948">
    <property type="entry name" value="EAL"/>
    <property type="match status" value="1"/>
</dbReference>
<dbReference type="InterPro" id="IPR000160">
    <property type="entry name" value="GGDEF_dom"/>
</dbReference>
<dbReference type="InterPro" id="IPR001633">
    <property type="entry name" value="EAL_dom"/>
</dbReference>
<dbReference type="InterPro" id="IPR043128">
    <property type="entry name" value="Rev_trsase/Diguanyl_cyclase"/>
</dbReference>
<feature type="transmembrane region" description="Helical" evidence="1">
    <location>
        <begin position="84"/>
        <end position="103"/>
    </location>
</feature>
<dbReference type="CDD" id="cd01949">
    <property type="entry name" value="GGDEF"/>
    <property type="match status" value="1"/>
</dbReference>
<feature type="transmembrane region" description="Helical" evidence="1">
    <location>
        <begin position="15"/>
        <end position="36"/>
    </location>
</feature>
<dbReference type="SUPFAM" id="SSF55073">
    <property type="entry name" value="Nucleotide cyclase"/>
    <property type="match status" value="1"/>
</dbReference>
<proteinExistence type="predicted"/>
<dbReference type="SMART" id="SM00052">
    <property type="entry name" value="EAL"/>
    <property type="match status" value="1"/>
</dbReference>
<evidence type="ECO:0000256" key="1">
    <source>
        <dbReference type="SAM" id="Phobius"/>
    </source>
</evidence>
<dbReference type="PANTHER" id="PTHR44757">
    <property type="entry name" value="DIGUANYLATE CYCLASE DGCP"/>
    <property type="match status" value="1"/>
</dbReference>
<evidence type="ECO:0000259" key="3">
    <source>
        <dbReference type="PROSITE" id="PS50887"/>
    </source>
</evidence>
<dbReference type="Pfam" id="PF00563">
    <property type="entry name" value="EAL"/>
    <property type="match status" value="1"/>
</dbReference>
<dbReference type="InterPro" id="IPR035919">
    <property type="entry name" value="EAL_sf"/>
</dbReference>
<dbReference type="EMBL" id="FQVU01000008">
    <property type="protein sequence ID" value="SHH61909.1"/>
    <property type="molecule type" value="Genomic_DNA"/>
</dbReference>
<dbReference type="PANTHER" id="PTHR44757:SF2">
    <property type="entry name" value="BIOFILM ARCHITECTURE MAINTENANCE PROTEIN MBAA"/>
    <property type="match status" value="1"/>
</dbReference>
<keyword evidence="1" id="KW-0472">Membrane</keyword>
<dbReference type="InterPro" id="IPR029787">
    <property type="entry name" value="Nucleotide_cyclase"/>
</dbReference>
<feature type="transmembrane region" description="Helical" evidence="1">
    <location>
        <begin position="155"/>
        <end position="177"/>
    </location>
</feature>
<feature type="transmembrane region" description="Helical" evidence="1">
    <location>
        <begin position="43"/>
        <end position="64"/>
    </location>
</feature>
<dbReference type="NCBIfam" id="TIGR00254">
    <property type="entry name" value="GGDEF"/>
    <property type="match status" value="1"/>
</dbReference>
<dbReference type="FunFam" id="3.30.70.270:FF:000001">
    <property type="entry name" value="Diguanylate cyclase domain protein"/>
    <property type="match status" value="1"/>
</dbReference>
<dbReference type="PROSITE" id="PS50887">
    <property type="entry name" value="GGDEF"/>
    <property type="match status" value="1"/>
</dbReference>
<dbReference type="Proteomes" id="UP000186132">
    <property type="component" value="Unassembled WGS sequence"/>
</dbReference>
<dbReference type="PROSITE" id="PS50883">
    <property type="entry name" value="EAL"/>
    <property type="match status" value="1"/>
</dbReference>
<evidence type="ECO:0000313" key="5">
    <source>
        <dbReference type="Proteomes" id="UP000186132"/>
    </source>
</evidence>
<evidence type="ECO:0000313" key="4">
    <source>
        <dbReference type="EMBL" id="SHH61909.1"/>
    </source>
</evidence>
<dbReference type="STRING" id="1206085.SAMN05443575_4207"/>
<dbReference type="OrthoDB" id="23692at2"/>
<dbReference type="AlphaFoldDB" id="A0A1M5UG02"/>
<dbReference type="Pfam" id="PF00990">
    <property type="entry name" value="GGDEF"/>
    <property type="match status" value="1"/>
</dbReference>
<dbReference type="Gene3D" id="3.30.70.270">
    <property type="match status" value="1"/>
</dbReference>
<dbReference type="RefSeq" id="WP_073392403.1">
    <property type="nucleotide sequence ID" value="NZ_FQVU01000008.1"/>
</dbReference>
<evidence type="ECO:0000259" key="2">
    <source>
        <dbReference type="PROSITE" id="PS50883"/>
    </source>
</evidence>
<feature type="transmembrane region" description="Helical" evidence="1">
    <location>
        <begin position="115"/>
        <end position="135"/>
    </location>
</feature>
<organism evidence="4 5">
    <name type="scientific">Jatrophihabitans endophyticus</name>
    <dbReference type="NCBI Taxonomy" id="1206085"/>
    <lineage>
        <taxon>Bacteria</taxon>
        <taxon>Bacillati</taxon>
        <taxon>Actinomycetota</taxon>
        <taxon>Actinomycetes</taxon>
        <taxon>Jatrophihabitantales</taxon>
        <taxon>Jatrophihabitantaceae</taxon>
        <taxon>Jatrophihabitans</taxon>
    </lineage>
</organism>
<dbReference type="InterPro" id="IPR052155">
    <property type="entry name" value="Biofilm_reg_signaling"/>
</dbReference>
<feature type="domain" description="GGDEF" evidence="3">
    <location>
        <begin position="271"/>
        <end position="403"/>
    </location>
</feature>
<reference evidence="4 5" key="1">
    <citation type="submission" date="2016-11" db="EMBL/GenBank/DDBJ databases">
        <authorList>
            <person name="Jaros S."/>
            <person name="Januszkiewicz K."/>
            <person name="Wedrychowicz H."/>
        </authorList>
    </citation>
    <scope>NUCLEOTIDE SEQUENCE [LARGE SCALE GENOMIC DNA]</scope>
    <source>
        <strain evidence="4 5">DSM 45627</strain>
    </source>
</reference>